<dbReference type="PANTHER" id="PTHR43792">
    <property type="entry name" value="GNAT FAMILY, PUTATIVE (AFU_ORTHOLOGUE AFUA_3G00765)-RELATED-RELATED"/>
    <property type="match status" value="1"/>
</dbReference>
<dbReference type="AlphaFoldDB" id="A0A0A1DUF0"/>
<dbReference type="KEGG" id="psim:KR76_23495"/>
<keyword evidence="1" id="KW-0808">Transferase</keyword>
<dbReference type="HOGENOM" id="CLU_013985_28_2_11"/>
<gene>
    <name evidence="1" type="ORF">KR76_23495</name>
</gene>
<evidence type="ECO:0000313" key="2">
    <source>
        <dbReference type="Proteomes" id="UP000030300"/>
    </source>
</evidence>
<dbReference type="InterPro" id="IPR016181">
    <property type="entry name" value="Acyl_CoA_acyltransferase"/>
</dbReference>
<dbReference type="GO" id="GO:0016747">
    <property type="term" value="F:acyltransferase activity, transferring groups other than amino-acyl groups"/>
    <property type="evidence" value="ECO:0007669"/>
    <property type="project" value="InterPro"/>
</dbReference>
<dbReference type="Gene3D" id="3.40.630.30">
    <property type="match status" value="1"/>
</dbReference>
<dbReference type="GeneID" id="96611736"/>
<dbReference type="STRING" id="2045.KR76_23495"/>
<keyword evidence="2" id="KW-1185">Reference proteome</keyword>
<dbReference type="PROSITE" id="PS51186">
    <property type="entry name" value="GNAT"/>
    <property type="match status" value="1"/>
</dbReference>
<dbReference type="EMBL" id="CP009896">
    <property type="protein sequence ID" value="AIY19000.1"/>
    <property type="molecule type" value="Genomic_DNA"/>
</dbReference>
<proteinExistence type="predicted"/>
<name>A0A0A1DUF0_NOCSI</name>
<dbReference type="OrthoDB" id="3402863at2"/>
<sequence length="174" mass="18026">MTDTTGASSASAAGVRTARLSLVLWDAATVADIKAGRRRPEWHADFPREDDEGAATLWRDGDPWGPRSIVSLKQQLVIGSIGFFGPPEEADDGVAEVEVGYGLVPAARGYGLASEALGALLARADGAGVRVRASIAPVNAASLRVAAKAGFTEVRGSTEDGEMVLVRRVPASLG</sequence>
<evidence type="ECO:0000313" key="1">
    <source>
        <dbReference type="EMBL" id="AIY19000.1"/>
    </source>
</evidence>
<dbReference type="eggNOG" id="COG1670">
    <property type="taxonomic scope" value="Bacteria"/>
</dbReference>
<dbReference type="Proteomes" id="UP000030300">
    <property type="component" value="Chromosome"/>
</dbReference>
<dbReference type="RefSeq" id="WP_038681803.1">
    <property type="nucleotide sequence ID" value="NZ_BJMC01000014.1"/>
</dbReference>
<dbReference type="Pfam" id="PF13302">
    <property type="entry name" value="Acetyltransf_3"/>
    <property type="match status" value="1"/>
</dbReference>
<protein>
    <submittedName>
        <fullName evidence="1">GCN5 family acetyltransferase</fullName>
    </submittedName>
</protein>
<reference evidence="1 2" key="1">
    <citation type="journal article" date="2015" name="Genome Announc.">
        <title>Complete Genome Sequence of Steroid-Transforming Nocardioides simplex VKM Ac-2033D.</title>
        <authorList>
            <person name="Shtratnikova V.Y."/>
            <person name="Schelkunov M.I."/>
            <person name="Pekov Y.A."/>
            <person name="Fokina V.V."/>
            <person name="Logacheva M.D."/>
            <person name="Sokolov S.L."/>
            <person name="Bragin E.Y."/>
            <person name="Ashapkin V.V."/>
            <person name="Donova M.V."/>
        </authorList>
    </citation>
    <scope>NUCLEOTIDE SEQUENCE [LARGE SCALE GENOMIC DNA]</scope>
    <source>
        <strain evidence="1 2">VKM Ac-2033D</strain>
    </source>
</reference>
<dbReference type="InterPro" id="IPR000182">
    <property type="entry name" value="GNAT_dom"/>
</dbReference>
<organism evidence="1 2">
    <name type="scientific">Nocardioides simplex</name>
    <name type="common">Arthrobacter simplex</name>
    <dbReference type="NCBI Taxonomy" id="2045"/>
    <lineage>
        <taxon>Bacteria</taxon>
        <taxon>Bacillati</taxon>
        <taxon>Actinomycetota</taxon>
        <taxon>Actinomycetes</taxon>
        <taxon>Propionibacteriales</taxon>
        <taxon>Nocardioidaceae</taxon>
        <taxon>Pimelobacter</taxon>
    </lineage>
</organism>
<dbReference type="SUPFAM" id="SSF55729">
    <property type="entry name" value="Acyl-CoA N-acyltransferases (Nat)"/>
    <property type="match status" value="1"/>
</dbReference>
<dbReference type="InterPro" id="IPR051531">
    <property type="entry name" value="N-acetyltransferase"/>
</dbReference>
<dbReference type="PANTHER" id="PTHR43792:SF13">
    <property type="entry name" value="ACETYLTRANSFERASE"/>
    <property type="match status" value="1"/>
</dbReference>
<accession>A0A0A1DUF0</accession>